<dbReference type="InterPro" id="IPR040213">
    <property type="entry name" value="GIR2-like"/>
</dbReference>
<name>A0ABR1XTL6_9PEZI</name>
<keyword evidence="4" id="KW-1185">Reference proteome</keyword>
<evidence type="ECO:0000259" key="2">
    <source>
        <dbReference type="PROSITE" id="PS50908"/>
    </source>
</evidence>
<dbReference type="Proteomes" id="UP001456524">
    <property type="component" value="Unassembled WGS sequence"/>
</dbReference>
<proteinExistence type="predicted"/>
<dbReference type="InterPro" id="IPR006575">
    <property type="entry name" value="RWD_dom"/>
</dbReference>
<dbReference type="PANTHER" id="PTHR12292">
    <property type="entry name" value="RWD DOMAIN-CONTAINING PROTEIN"/>
    <property type="match status" value="1"/>
</dbReference>
<evidence type="ECO:0000256" key="1">
    <source>
        <dbReference type="SAM" id="MobiDB-lite"/>
    </source>
</evidence>
<dbReference type="InterPro" id="IPR016135">
    <property type="entry name" value="UBQ-conjugating_enzyme/RWD"/>
</dbReference>
<sequence>MGREDQKEEREVLESIFPDEITDISETEYRVSIILDLENESGDETPPPTFLLRVSYPEDYPDVGPDLDILPAPNTPKHPHLDLAEDKPALLSALEPTVEENLGMAMIFTLVSALKEAAEQIITDRRNAATEARDAEARKAEEAENAKFMGERVTRERFLAWREEFYKEMAEKERKEAEEKMIEDAKKRRGGGGSGVSGSGDKKLTGRQLWERGLAGKGEDEEDEDIVEGVKGVKIGA</sequence>
<comment type="caution">
    <text evidence="3">The sequence shown here is derived from an EMBL/GenBank/DDBJ whole genome shotgun (WGS) entry which is preliminary data.</text>
</comment>
<feature type="region of interest" description="Disordered" evidence="1">
    <location>
        <begin position="170"/>
        <end position="225"/>
    </location>
</feature>
<organism evidence="3 4">
    <name type="scientific">Phyllosticta citrichinensis</name>
    <dbReference type="NCBI Taxonomy" id="1130410"/>
    <lineage>
        <taxon>Eukaryota</taxon>
        <taxon>Fungi</taxon>
        <taxon>Dikarya</taxon>
        <taxon>Ascomycota</taxon>
        <taxon>Pezizomycotina</taxon>
        <taxon>Dothideomycetes</taxon>
        <taxon>Dothideomycetes incertae sedis</taxon>
        <taxon>Botryosphaeriales</taxon>
        <taxon>Phyllostictaceae</taxon>
        <taxon>Phyllosticta</taxon>
    </lineage>
</organism>
<dbReference type="SUPFAM" id="SSF54495">
    <property type="entry name" value="UBC-like"/>
    <property type="match status" value="1"/>
</dbReference>
<evidence type="ECO:0000313" key="4">
    <source>
        <dbReference type="Proteomes" id="UP001456524"/>
    </source>
</evidence>
<evidence type="ECO:0000313" key="3">
    <source>
        <dbReference type="EMBL" id="KAK8166533.1"/>
    </source>
</evidence>
<reference evidence="3 4" key="1">
    <citation type="journal article" date="2022" name="G3 (Bethesda)">
        <title>Enemy or ally: a genomic approach to elucidate the lifestyle of Phyllosticta citrichinaensis.</title>
        <authorList>
            <person name="Buijs V.A."/>
            <person name="Groenewald J.Z."/>
            <person name="Haridas S."/>
            <person name="LaButti K.M."/>
            <person name="Lipzen A."/>
            <person name="Martin F.M."/>
            <person name="Barry K."/>
            <person name="Grigoriev I.V."/>
            <person name="Crous P.W."/>
            <person name="Seidl M.F."/>
        </authorList>
    </citation>
    <scope>NUCLEOTIDE SEQUENCE [LARGE SCALE GENOMIC DNA]</scope>
    <source>
        <strain evidence="3 4">CBS 129764</strain>
    </source>
</reference>
<feature type="domain" description="RWD" evidence="2">
    <location>
        <begin position="8"/>
        <end position="121"/>
    </location>
</feature>
<protein>
    <submittedName>
        <fullName evidence="3">Ubiquitin-conjugating enzyme/RWD-like protein</fullName>
    </submittedName>
</protein>
<dbReference type="SMART" id="SM00591">
    <property type="entry name" value="RWD"/>
    <property type="match status" value="1"/>
</dbReference>
<dbReference type="CDD" id="cd23823">
    <property type="entry name" value="RWD_GCN2"/>
    <property type="match status" value="1"/>
</dbReference>
<feature type="compositionally biased region" description="Basic and acidic residues" evidence="1">
    <location>
        <begin position="170"/>
        <end position="186"/>
    </location>
</feature>
<dbReference type="Pfam" id="PF05773">
    <property type="entry name" value="RWD"/>
    <property type="match status" value="1"/>
</dbReference>
<dbReference type="EMBL" id="JBBWUH010000005">
    <property type="protein sequence ID" value="KAK8166533.1"/>
    <property type="molecule type" value="Genomic_DNA"/>
</dbReference>
<accession>A0ABR1XTL6</accession>
<dbReference type="Gene3D" id="3.10.110.10">
    <property type="entry name" value="Ubiquitin Conjugating Enzyme"/>
    <property type="match status" value="1"/>
</dbReference>
<gene>
    <name evidence="3" type="ORF">IWX90DRAFT_385968</name>
</gene>
<dbReference type="PROSITE" id="PS50908">
    <property type="entry name" value="RWD"/>
    <property type="match status" value="1"/>
</dbReference>